<evidence type="ECO:0000313" key="9">
    <source>
        <dbReference type="Proteomes" id="UP001501371"/>
    </source>
</evidence>
<feature type="region of interest" description="Disordered" evidence="6">
    <location>
        <begin position="1"/>
        <end position="25"/>
    </location>
</feature>
<protein>
    <submittedName>
        <fullName evidence="8">OPT/YSL family transporter</fullName>
    </submittedName>
</protein>
<feature type="compositionally biased region" description="Low complexity" evidence="6">
    <location>
        <begin position="1"/>
        <end position="24"/>
    </location>
</feature>
<organism evidence="8 9">
    <name type="scientific">Streptomyces hebeiensis</name>
    <dbReference type="NCBI Taxonomy" id="229486"/>
    <lineage>
        <taxon>Bacteria</taxon>
        <taxon>Bacillati</taxon>
        <taxon>Actinomycetota</taxon>
        <taxon>Actinomycetes</taxon>
        <taxon>Kitasatosporales</taxon>
        <taxon>Streptomycetaceae</taxon>
        <taxon>Streptomyces</taxon>
    </lineage>
</organism>
<evidence type="ECO:0000256" key="4">
    <source>
        <dbReference type="ARBA" id="ARBA00022989"/>
    </source>
</evidence>
<evidence type="ECO:0000256" key="7">
    <source>
        <dbReference type="SAM" id="Phobius"/>
    </source>
</evidence>
<keyword evidence="5 7" id="KW-0472">Membrane</keyword>
<feature type="transmembrane region" description="Helical" evidence="7">
    <location>
        <begin position="364"/>
        <end position="383"/>
    </location>
</feature>
<evidence type="ECO:0000256" key="1">
    <source>
        <dbReference type="ARBA" id="ARBA00004141"/>
    </source>
</evidence>
<proteinExistence type="predicted"/>
<feature type="transmembrane region" description="Helical" evidence="7">
    <location>
        <begin position="338"/>
        <end position="357"/>
    </location>
</feature>
<keyword evidence="4 7" id="KW-1133">Transmembrane helix</keyword>
<feature type="transmembrane region" description="Helical" evidence="7">
    <location>
        <begin position="202"/>
        <end position="224"/>
    </location>
</feature>
<feature type="transmembrane region" description="Helical" evidence="7">
    <location>
        <begin position="313"/>
        <end position="332"/>
    </location>
</feature>
<name>A0ABN1USA1_9ACTN</name>
<evidence type="ECO:0000256" key="2">
    <source>
        <dbReference type="ARBA" id="ARBA00022448"/>
    </source>
</evidence>
<dbReference type="InterPro" id="IPR004813">
    <property type="entry name" value="OPT"/>
</dbReference>
<accession>A0ABN1USA1</accession>
<feature type="transmembrane region" description="Helical" evidence="7">
    <location>
        <begin position="483"/>
        <end position="500"/>
    </location>
</feature>
<dbReference type="EMBL" id="BAAAKV010000012">
    <property type="protein sequence ID" value="GAA1161847.1"/>
    <property type="molecule type" value="Genomic_DNA"/>
</dbReference>
<feature type="transmembrane region" description="Helical" evidence="7">
    <location>
        <begin position="236"/>
        <end position="256"/>
    </location>
</feature>
<feature type="region of interest" description="Disordered" evidence="6">
    <location>
        <begin position="264"/>
        <end position="296"/>
    </location>
</feature>
<dbReference type="Pfam" id="PF03169">
    <property type="entry name" value="OPT"/>
    <property type="match status" value="2"/>
</dbReference>
<comment type="subcellular location">
    <subcellularLocation>
        <location evidence="1">Membrane</location>
        <topology evidence="1">Multi-pass membrane protein</topology>
    </subcellularLocation>
</comment>
<feature type="transmembrane region" description="Helical" evidence="7">
    <location>
        <begin position="434"/>
        <end position="452"/>
    </location>
</feature>
<evidence type="ECO:0000256" key="5">
    <source>
        <dbReference type="ARBA" id="ARBA00023136"/>
    </source>
</evidence>
<gene>
    <name evidence="8" type="ORF">GCM10009654_18020</name>
</gene>
<feature type="transmembrane region" description="Helical" evidence="7">
    <location>
        <begin position="123"/>
        <end position="143"/>
    </location>
</feature>
<feature type="transmembrane region" description="Helical" evidence="7">
    <location>
        <begin position="506"/>
        <end position="529"/>
    </location>
</feature>
<keyword evidence="2" id="KW-0813">Transport</keyword>
<dbReference type="RefSeq" id="WP_344272736.1">
    <property type="nucleotide sequence ID" value="NZ_BAAAKV010000012.1"/>
</dbReference>
<comment type="caution">
    <text evidence="8">The sequence shown here is derived from an EMBL/GenBank/DDBJ whole genome shotgun (WGS) entry which is preliminary data.</text>
</comment>
<keyword evidence="3 7" id="KW-0812">Transmembrane</keyword>
<keyword evidence="9" id="KW-1185">Reference proteome</keyword>
<feature type="transmembrane region" description="Helical" evidence="7">
    <location>
        <begin position="62"/>
        <end position="81"/>
    </location>
</feature>
<evidence type="ECO:0000256" key="3">
    <source>
        <dbReference type="ARBA" id="ARBA00022692"/>
    </source>
</evidence>
<dbReference type="Proteomes" id="UP001501371">
    <property type="component" value="Unassembled WGS sequence"/>
</dbReference>
<evidence type="ECO:0000256" key="6">
    <source>
        <dbReference type="SAM" id="MobiDB-lite"/>
    </source>
</evidence>
<sequence>MNPRASTSPSSPPASSSAPEATPARHPRALEPITLIITLVMSVLGALIGIVLITTLGVSPNTAVIGALIAMLIGRIPIGMLTRMRSQHRQNLVQSAISGSTFAAANSLLTPIAVPFALGRTDLVWPMLAGAAIGLAVDSWVLFRVFDSSLLPASNSWPAGVAAAETIKAGDTGGKKAAVLGVGALVGLVGALFKLPTSAAGVGFLGNIWALLMFGIGLTVAEYAPDVLHTDLSAAHVPHGLMIGAGLVALVQALLLMRNRKGGGKGAGREAEEAPGDVTGAVPGNAPGEVRADEPGRTVGSERLRRGLLEGMALFLGGAVVVAVAGGVAGGLSVPALIGWVLLAAVAAIVHQLIVGLAAMHSGWFPAFAVTLIVLIVGLVLHIPTVPLALLVGYTASTGPAFADLGYDFKAGWLLRRDATPWHVFELDGRRQQYLAQLVGFGVALVVVALAWKSFFSDGRVPPVSEVYVTTIKTGLDPGTMQTMLLWAIPGALIQFLGGSSRQMGVLLATGLLVATPHAGWMVLGALVIRQGYTMWRRRGLTDPVARKKSDEQSENDLSLVGAGLVAGSSLNDVGQLTKAL</sequence>
<reference evidence="8 9" key="1">
    <citation type="journal article" date="2019" name="Int. J. Syst. Evol. Microbiol.">
        <title>The Global Catalogue of Microorganisms (GCM) 10K type strain sequencing project: providing services to taxonomists for standard genome sequencing and annotation.</title>
        <authorList>
            <consortium name="The Broad Institute Genomics Platform"/>
            <consortium name="The Broad Institute Genome Sequencing Center for Infectious Disease"/>
            <person name="Wu L."/>
            <person name="Ma J."/>
        </authorList>
    </citation>
    <scope>NUCLEOTIDE SEQUENCE [LARGE SCALE GENOMIC DNA]</scope>
    <source>
        <strain evidence="8 9">JCM 12696</strain>
    </source>
</reference>
<evidence type="ECO:0000313" key="8">
    <source>
        <dbReference type="EMBL" id="GAA1161847.1"/>
    </source>
</evidence>
<feature type="transmembrane region" description="Helical" evidence="7">
    <location>
        <begin position="33"/>
        <end position="56"/>
    </location>
</feature>